<dbReference type="SUPFAM" id="SSF55729">
    <property type="entry name" value="Acyl-CoA N-acyltransferases (Nat)"/>
    <property type="match status" value="1"/>
</dbReference>
<dbReference type="PANTHER" id="PTHR41368">
    <property type="entry name" value="PROTEIN YGHO"/>
    <property type="match status" value="1"/>
</dbReference>
<dbReference type="Proteomes" id="UP000514720">
    <property type="component" value="Chromosome"/>
</dbReference>
<dbReference type="PANTHER" id="PTHR41368:SF1">
    <property type="entry name" value="PROTEIN YGHO"/>
    <property type="match status" value="1"/>
</dbReference>
<dbReference type="EMBL" id="CP048914">
    <property type="protein sequence ID" value="QMS84229.1"/>
    <property type="molecule type" value="Genomic_DNA"/>
</dbReference>
<dbReference type="KEGG" id="xcl:G4Z02_00220"/>
<keyword evidence="2" id="KW-1185">Reference proteome</keyword>
<dbReference type="RefSeq" id="WP_258877842.1">
    <property type="nucleotide sequence ID" value="NZ_CP048914.1"/>
</dbReference>
<reference evidence="1 2" key="1">
    <citation type="submission" date="2020-02" db="EMBL/GenBank/DDBJ databases">
        <authorList>
            <person name="Zheng R.K."/>
            <person name="Sun C.M."/>
        </authorList>
    </citation>
    <scope>NUCLEOTIDE SEQUENCE [LARGE SCALE GENOMIC DNA]</scope>
    <source>
        <strain evidence="2">zrk13</strain>
    </source>
</reference>
<protein>
    <recommendedName>
        <fullName evidence="3">N-acetyltransferase domain-containing protein</fullName>
    </recommendedName>
</protein>
<evidence type="ECO:0000313" key="2">
    <source>
        <dbReference type="Proteomes" id="UP000514720"/>
    </source>
</evidence>
<gene>
    <name evidence="1" type="ORF">G4Z02_00220</name>
</gene>
<proteinExistence type="predicted"/>
<dbReference type="InterPro" id="IPR039968">
    <property type="entry name" value="BcerS-like"/>
</dbReference>
<evidence type="ECO:0008006" key="3">
    <source>
        <dbReference type="Google" id="ProtNLM"/>
    </source>
</evidence>
<dbReference type="InterPro" id="IPR016181">
    <property type="entry name" value="Acyl_CoA_acyltransferase"/>
</dbReference>
<sequence>MIKQVRTKQDLKQFVYFIKELYPESSHQVYPIFFFLMKELNDEILRKKDYTALLCYRENQVVGRIMYTIDASKKQGKDIGYFSFFDAIDDQDVAKEIFTAMETDLKAKGIDYVEGTFAPYDPDTRRGILVKGFDSDPVIFTSYNYEYYGPLLESIGCYKAIDTVLLDAEYSEKSKKRLSTVSKYFLRSHDVRVDPLNFKDLDRDMKDIKEILDDATNDIIYQDAPTMDMIENAAKQLKSFINPNLIRIARENETNRPLGFCLVLPDYNQVFKKTRGRLKLWTLLRAKKHITKARGMMQYIVEDYQNTGLIGHMFKVIYDEFERIGINEFEAGTMMEDNPKPINAFKKFGGDIIKIYRLYGKDID</sequence>
<name>A0A7L7KP89_9MOLU</name>
<evidence type="ECO:0000313" key="1">
    <source>
        <dbReference type="EMBL" id="QMS84229.1"/>
    </source>
</evidence>
<dbReference type="Gene3D" id="3.40.630.30">
    <property type="match status" value="1"/>
</dbReference>
<dbReference type="AlphaFoldDB" id="A0A7L7KP89"/>
<organism evidence="1 2">
    <name type="scientific">Candidatus Xianfuyuplasma coldseepsis</name>
    <dbReference type="NCBI Taxonomy" id="2782163"/>
    <lineage>
        <taxon>Bacteria</taxon>
        <taxon>Bacillati</taxon>
        <taxon>Mycoplasmatota</taxon>
        <taxon>Mollicutes</taxon>
        <taxon>Candidatus Izemoplasmatales</taxon>
        <taxon>Candidatus Izemoplasmataceae</taxon>
        <taxon>Candidatus Xianfuyuplasma</taxon>
    </lineage>
</organism>
<accession>A0A7L7KP89</accession>